<organism evidence="3 4">
    <name type="scientific">Caenorhabditis nigoni</name>
    <dbReference type="NCBI Taxonomy" id="1611254"/>
    <lineage>
        <taxon>Eukaryota</taxon>
        <taxon>Metazoa</taxon>
        <taxon>Ecdysozoa</taxon>
        <taxon>Nematoda</taxon>
        <taxon>Chromadorea</taxon>
        <taxon>Rhabditida</taxon>
        <taxon>Rhabditina</taxon>
        <taxon>Rhabditomorpha</taxon>
        <taxon>Rhabditoidea</taxon>
        <taxon>Rhabditidae</taxon>
        <taxon>Peloderinae</taxon>
        <taxon>Caenorhabditis</taxon>
    </lineage>
</organism>
<evidence type="ECO:0000313" key="3">
    <source>
        <dbReference type="EMBL" id="PIC49458.1"/>
    </source>
</evidence>
<keyword evidence="1" id="KW-0175">Coiled coil</keyword>
<accession>A0A2G5VCH4</accession>
<reference evidence="4" key="1">
    <citation type="submission" date="2017-10" db="EMBL/GenBank/DDBJ databases">
        <title>Rapid genome shrinkage in a self-fertile nematode reveals novel sperm competition proteins.</title>
        <authorList>
            <person name="Yin D."/>
            <person name="Schwarz E.M."/>
            <person name="Thomas C.G."/>
            <person name="Felde R.L."/>
            <person name="Korf I.F."/>
            <person name="Cutter A.D."/>
            <person name="Schartner C.M."/>
            <person name="Ralston E.J."/>
            <person name="Meyer B.J."/>
            <person name="Haag E.S."/>
        </authorList>
    </citation>
    <scope>NUCLEOTIDE SEQUENCE [LARGE SCALE GENOMIC DNA]</scope>
    <source>
        <strain evidence="4">JU1422</strain>
    </source>
</reference>
<gene>
    <name evidence="3" type="primary">Cnig_chr_II.g8058</name>
    <name evidence="3" type="ORF">B9Z55_008058</name>
</gene>
<comment type="caution">
    <text evidence="3">The sequence shown here is derived from an EMBL/GenBank/DDBJ whole genome shotgun (WGS) entry which is preliminary data.</text>
</comment>
<keyword evidence="2" id="KW-1133">Transmembrane helix</keyword>
<dbReference type="EMBL" id="PDUG01000002">
    <property type="protein sequence ID" value="PIC49458.1"/>
    <property type="molecule type" value="Genomic_DNA"/>
</dbReference>
<evidence type="ECO:0000256" key="1">
    <source>
        <dbReference type="SAM" id="Coils"/>
    </source>
</evidence>
<proteinExistence type="predicted"/>
<dbReference type="Proteomes" id="UP000230233">
    <property type="component" value="Chromosome II"/>
</dbReference>
<protein>
    <submittedName>
        <fullName evidence="3">Uncharacterized protein</fullName>
    </submittedName>
</protein>
<keyword evidence="4" id="KW-1185">Reference proteome</keyword>
<name>A0A2G5VCH4_9PELO</name>
<sequence length="257" mass="30922">MSPSQNFLFFLSLFPIIMFFECLFLFLAVYFLLPRRREQIPRKSLKGFLRFIVKKFKESKDKKNGKSEILAENLAKNSPFCRDSCIELIRSFDRFCTIFQLGNFEIPTHYEDLKNAKSALLKFKEALWKLDFSLEYFNDYQKEIFKKSEKKCQELDFEMEKLLKNVKSYNKEWRKWIGKKRNLDEKFFEISKSFESLKLEAEELRDLVIQLALPVSNDFDNVINQKLETENSENQNYLVFDNSEIWKNYSTDVEAYF</sequence>
<feature type="transmembrane region" description="Helical" evidence="2">
    <location>
        <begin position="6"/>
        <end position="33"/>
    </location>
</feature>
<dbReference type="AlphaFoldDB" id="A0A2G5VCH4"/>
<evidence type="ECO:0000313" key="4">
    <source>
        <dbReference type="Proteomes" id="UP000230233"/>
    </source>
</evidence>
<evidence type="ECO:0000256" key="2">
    <source>
        <dbReference type="SAM" id="Phobius"/>
    </source>
</evidence>
<keyword evidence="2" id="KW-0812">Transmembrane</keyword>
<keyword evidence="2" id="KW-0472">Membrane</keyword>
<feature type="coiled-coil region" evidence="1">
    <location>
        <begin position="145"/>
        <end position="172"/>
    </location>
</feature>